<accession>A0AAV7N5Z7</accession>
<keyword evidence="3 5" id="KW-1133">Transmembrane helix</keyword>
<protein>
    <recommendedName>
        <fullName evidence="6">STAS domain-containing protein</fullName>
    </recommendedName>
</protein>
<dbReference type="InterPro" id="IPR018045">
    <property type="entry name" value="S04_transporter_CS"/>
</dbReference>
<dbReference type="NCBIfam" id="TIGR00815">
    <property type="entry name" value="sulP"/>
    <property type="match status" value="1"/>
</dbReference>
<dbReference type="Pfam" id="PF01740">
    <property type="entry name" value="STAS"/>
    <property type="match status" value="1"/>
</dbReference>
<evidence type="ECO:0000256" key="5">
    <source>
        <dbReference type="SAM" id="Phobius"/>
    </source>
</evidence>
<feature type="transmembrane region" description="Helical" evidence="5">
    <location>
        <begin position="100"/>
        <end position="127"/>
    </location>
</feature>
<dbReference type="GO" id="GO:0008271">
    <property type="term" value="F:secondary active sulfate transmembrane transporter activity"/>
    <property type="evidence" value="ECO:0007669"/>
    <property type="project" value="InterPro"/>
</dbReference>
<dbReference type="PANTHER" id="PTHR11814">
    <property type="entry name" value="SULFATE TRANSPORTER"/>
    <property type="match status" value="1"/>
</dbReference>
<dbReference type="Gene3D" id="3.30.750.24">
    <property type="entry name" value="STAS domain"/>
    <property type="match status" value="1"/>
</dbReference>
<dbReference type="InterPro" id="IPR036513">
    <property type="entry name" value="STAS_dom_sf"/>
</dbReference>
<evidence type="ECO:0000313" key="8">
    <source>
        <dbReference type="Proteomes" id="UP001066276"/>
    </source>
</evidence>
<organism evidence="7 8">
    <name type="scientific">Pleurodeles waltl</name>
    <name type="common">Iberian ribbed newt</name>
    <dbReference type="NCBI Taxonomy" id="8319"/>
    <lineage>
        <taxon>Eukaryota</taxon>
        <taxon>Metazoa</taxon>
        <taxon>Chordata</taxon>
        <taxon>Craniata</taxon>
        <taxon>Vertebrata</taxon>
        <taxon>Euteleostomi</taxon>
        <taxon>Amphibia</taxon>
        <taxon>Batrachia</taxon>
        <taxon>Caudata</taxon>
        <taxon>Salamandroidea</taxon>
        <taxon>Salamandridae</taxon>
        <taxon>Pleurodelinae</taxon>
        <taxon>Pleurodeles</taxon>
    </lineage>
</organism>
<feature type="transmembrane region" description="Helical" evidence="5">
    <location>
        <begin position="376"/>
        <end position="399"/>
    </location>
</feature>
<feature type="transmembrane region" description="Helical" evidence="5">
    <location>
        <begin position="473"/>
        <end position="502"/>
    </location>
</feature>
<dbReference type="SUPFAM" id="SSF52091">
    <property type="entry name" value="SpoIIaa-like"/>
    <property type="match status" value="1"/>
</dbReference>
<feature type="domain" description="STAS" evidence="6">
    <location>
        <begin position="526"/>
        <end position="722"/>
    </location>
</feature>
<feature type="transmembrane region" description="Helical" evidence="5">
    <location>
        <begin position="340"/>
        <end position="364"/>
    </location>
</feature>
<comment type="caution">
    <text evidence="7">The sequence shown here is derived from an EMBL/GenBank/DDBJ whole genome shotgun (WGS) entry which is preliminary data.</text>
</comment>
<dbReference type="GO" id="GO:0016020">
    <property type="term" value="C:membrane"/>
    <property type="evidence" value="ECO:0007669"/>
    <property type="project" value="UniProtKB-SubCell"/>
</dbReference>
<feature type="transmembrane region" description="Helical" evidence="5">
    <location>
        <begin position="411"/>
        <end position="429"/>
    </location>
</feature>
<name>A0AAV7N5Z7_PLEWA</name>
<gene>
    <name evidence="7" type="ORF">NDU88_008297</name>
</gene>
<dbReference type="InterPro" id="IPR011547">
    <property type="entry name" value="SLC26A/SulP_dom"/>
</dbReference>
<dbReference type="Pfam" id="PF00916">
    <property type="entry name" value="Sulfate_transp"/>
    <property type="match status" value="1"/>
</dbReference>
<dbReference type="PROSITE" id="PS01130">
    <property type="entry name" value="SLC26A"/>
    <property type="match status" value="1"/>
</dbReference>
<keyword evidence="8" id="KW-1185">Reference proteome</keyword>
<evidence type="ECO:0000256" key="4">
    <source>
        <dbReference type="ARBA" id="ARBA00023136"/>
    </source>
</evidence>
<dbReference type="InterPro" id="IPR002645">
    <property type="entry name" value="STAS_dom"/>
</dbReference>
<feature type="transmembrane region" description="Helical" evidence="5">
    <location>
        <begin position="291"/>
        <end position="308"/>
    </location>
</feature>
<evidence type="ECO:0000256" key="2">
    <source>
        <dbReference type="ARBA" id="ARBA00022692"/>
    </source>
</evidence>
<feature type="transmembrane region" description="Helical" evidence="5">
    <location>
        <begin position="260"/>
        <end position="279"/>
    </location>
</feature>
<evidence type="ECO:0000313" key="7">
    <source>
        <dbReference type="EMBL" id="KAJ1110951.1"/>
    </source>
</evidence>
<dbReference type="InterPro" id="IPR001902">
    <property type="entry name" value="SLC26A/SulP_fam"/>
</dbReference>
<proteinExistence type="predicted"/>
<keyword evidence="2 5" id="KW-0812">Transmembrane</keyword>
<dbReference type="EMBL" id="JANPWB010000013">
    <property type="protein sequence ID" value="KAJ1110951.1"/>
    <property type="molecule type" value="Genomic_DNA"/>
</dbReference>
<dbReference type="Proteomes" id="UP001066276">
    <property type="component" value="Chromosome 9"/>
</dbReference>
<comment type="subcellular location">
    <subcellularLocation>
        <location evidence="1">Membrane</location>
        <topology evidence="1">Multi-pass membrane protein</topology>
    </subcellularLocation>
</comment>
<evidence type="ECO:0000256" key="3">
    <source>
        <dbReference type="ARBA" id="ARBA00022989"/>
    </source>
</evidence>
<dbReference type="AlphaFoldDB" id="A0AAV7N5Z7"/>
<evidence type="ECO:0000259" key="6">
    <source>
        <dbReference type="PROSITE" id="PS50801"/>
    </source>
</evidence>
<dbReference type="CDD" id="cd07042">
    <property type="entry name" value="STAS_SulP_like_sulfate_transporter"/>
    <property type="match status" value="1"/>
</dbReference>
<keyword evidence="4 5" id="KW-0472">Membrane</keyword>
<feature type="transmembrane region" description="Helical" evidence="5">
    <location>
        <begin position="182"/>
        <end position="206"/>
    </location>
</feature>
<evidence type="ECO:0000256" key="1">
    <source>
        <dbReference type="ARBA" id="ARBA00004141"/>
    </source>
</evidence>
<sequence>MVLVTSTMQEENPPWKHQGKRCGLSEAELELIAPKRQPEKVPLLSKAKRKIRCSGPVAKSLLYKFIPILSWLPRYPVRDFLVGDIVSGLSVGILQLPQGLAYALLAGVPPVFGLYTSFFPVFVYTFFGTSKHVSVGSFAVLSIMIGSVTESLAPNEEFLVPGNETLIDAVARDAARVKVMCAVTFLTAIFQVILGLVQFGFVANFLSEPLIRGYMTAASIHVTVSQMKYIFGLQLSQKSQPLSLLYSVVTLCSKLPEVNIATLVTSFIALLLLFSVKFVNQKFRSKLPVPIPIELITLIVATGISYGAKLRETFDIDIVGDIPVGMRAPSIPDAGIFGKVAGSAFAIAVVGYAMTISLAKMFALKHSYKVDSNQELIALGLSNFVGSFFQCFSITASMSRSLVQESTGGNTQVAGSISALIILIIILRAGSLFEHLPKAILSAVVIANLKGIYKQFGDIPVLWRTNTTDLVVWVATFVATLLLNLDLGLAASVGFALLTVVFRTQLPHYSILGQVCETDIYKDVTKYQQVREIPGVKIFHSSSMVYYANAEMYSEALKEKSGVDIDRLIEKKKKTIEQKQKDNKRAAKQTMKEGTLRTGRTMTGKENGFAHVYISTQNTADLEAQTESPRKTYKKPTLESLGLTPPNFHSLILDISSISFVDTVSLKMFKKIFTDFNEIGVEVYLSGCQASVIQQMENGNFFSLSITKAQLFASVHDAVTHISNTQKCRLRQIATKSIRNRRVCGLELSHMSSDNTSDLFRTQDRKGEQRLRPLMRFSRLTHGTAPTWRPRTFCQHKRL</sequence>
<dbReference type="PROSITE" id="PS50801">
    <property type="entry name" value="STAS"/>
    <property type="match status" value="1"/>
</dbReference>
<reference evidence="7" key="1">
    <citation type="journal article" date="2022" name="bioRxiv">
        <title>Sequencing and chromosome-scale assembly of the giantPleurodeles waltlgenome.</title>
        <authorList>
            <person name="Brown T."/>
            <person name="Elewa A."/>
            <person name="Iarovenko S."/>
            <person name="Subramanian E."/>
            <person name="Araus A.J."/>
            <person name="Petzold A."/>
            <person name="Susuki M."/>
            <person name="Suzuki K.-i.T."/>
            <person name="Hayashi T."/>
            <person name="Toyoda A."/>
            <person name="Oliveira C."/>
            <person name="Osipova E."/>
            <person name="Leigh N.D."/>
            <person name="Simon A."/>
            <person name="Yun M.H."/>
        </authorList>
    </citation>
    <scope>NUCLEOTIDE SEQUENCE</scope>
    <source>
        <strain evidence="7">20211129_DDA</strain>
        <tissue evidence="7">Liver</tissue>
    </source>
</reference>